<dbReference type="SUPFAM" id="SSF48403">
    <property type="entry name" value="Ankyrin repeat"/>
    <property type="match status" value="1"/>
</dbReference>
<dbReference type="InterPro" id="IPR051573">
    <property type="entry name" value="Ankyrin-SOCS_box_domain"/>
</dbReference>
<dbReference type="RefSeq" id="XP_005764530.1">
    <property type="nucleotide sequence ID" value="XM_005764473.1"/>
</dbReference>
<evidence type="ECO:0000256" key="4">
    <source>
        <dbReference type="PROSITE-ProRule" id="PRU00023"/>
    </source>
</evidence>
<reference evidence="6" key="1">
    <citation type="journal article" date="2013" name="Nature">
        <title>Pan genome of the phytoplankton Emiliania underpins its global distribution.</title>
        <authorList>
            <person name="Read B.A."/>
            <person name="Kegel J."/>
            <person name="Klute M.J."/>
            <person name="Kuo A."/>
            <person name="Lefebvre S.C."/>
            <person name="Maumus F."/>
            <person name="Mayer C."/>
            <person name="Miller J."/>
            <person name="Monier A."/>
            <person name="Salamov A."/>
            <person name="Young J."/>
            <person name="Aguilar M."/>
            <person name="Claverie J.M."/>
            <person name="Frickenhaus S."/>
            <person name="Gonzalez K."/>
            <person name="Herman E.K."/>
            <person name="Lin Y.C."/>
            <person name="Napier J."/>
            <person name="Ogata H."/>
            <person name="Sarno A.F."/>
            <person name="Shmutz J."/>
            <person name="Schroeder D."/>
            <person name="de Vargas C."/>
            <person name="Verret F."/>
            <person name="von Dassow P."/>
            <person name="Valentin K."/>
            <person name="Van de Peer Y."/>
            <person name="Wheeler G."/>
            <person name="Dacks J.B."/>
            <person name="Delwiche C.F."/>
            <person name="Dyhrman S.T."/>
            <person name="Glockner G."/>
            <person name="John U."/>
            <person name="Richards T."/>
            <person name="Worden A.Z."/>
            <person name="Zhang X."/>
            <person name="Grigoriev I.V."/>
            <person name="Allen A.E."/>
            <person name="Bidle K."/>
            <person name="Borodovsky M."/>
            <person name="Bowler C."/>
            <person name="Brownlee C."/>
            <person name="Cock J.M."/>
            <person name="Elias M."/>
            <person name="Gladyshev V.N."/>
            <person name="Groth M."/>
            <person name="Guda C."/>
            <person name="Hadaegh A."/>
            <person name="Iglesias-Rodriguez M.D."/>
            <person name="Jenkins J."/>
            <person name="Jones B.M."/>
            <person name="Lawson T."/>
            <person name="Leese F."/>
            <person name="Lindquist E."/>
            <person name="Lobanov A."/>
            <person name="Lomsadze A."/>
            <person name="Malik S.B."/>
            <person name="Marsh M.E."/>
            <person name="Mackinder L."/>
            <person name="Mock T."/>
            <person name="Mueller-Roeber B."/>
            <person name="Pagarete A."/>
            <person name="Parker M."/>
            <person name="Probert I."/>
            <person name="Quesneville H."/>
            <person name="Raines C."/>
            <person name="Rensing S.A."/>
            <person name="Riano-Pachon D.M."/>
            <person name="Richier S."/>
            <person name="Rokitta S."/>
            <person name="Shiraiwa Y."/>
            <person name="Soanes D.M."/>
            <person name="van der Giezen M."/>
            <person name="Wahlund T.M."/>
            <person name="Williams B."/>
            <person name="Wilson W."/>
            <person name="Wolfe G."/>
            <person name="Wurch L.L."/>
        </authorList>
    </citation>
    <scope>NUCLEOTIDE SEQUENCE</scope>
</reference>
<organism evidence="5 6">
    <name type="scientific">Emiliania huxleyi (strain CCMP1516)</name>
    <dbReference type="NCBI Taxonomy" id="280463"/>
    <lineage>
        <taxon>Eukaryota</taxon>
        <taxon>Haptista</taxon>
        <taxon>Haptophyta</taxon>
        <taxon>Prymnesiophyceae</taxon>
        <taxon>Isochrysidales</taxon>
        <taxon>Noelaerhabdaceae</taxon>
        <taxon>Emiliania</taxon>
    </lineage>
</organism>
<dbReference type="InterPro" id="IPR002110">
    <property type="entry name" value="Ankyrin_rpt"/>
</dbReference>
<evidence type="ECO:0000256" key="2">
    <source>
        <dbReference type="ARBA" id="ARBA00022737"/>
    </source>
</evidence>
<dbReference type="Pfam" id="PF12796">
    <property type="entry name" value="Ank_2"/>
    <property type="match status" value="1"/>
</dbReference>
<sequence length="368" mass="40040">MSQLVRVLRACEETQQQSTRFSKTKQVVPPGFQLFLGYGMDYGRLVDAATAAMANLEPASDEADAPLDAAGWQRLADDELRYLLGVTCFPALLALKATCRALSALVRADLCESKRWSAARCFTLARPDERLHDIRTNDPPRMARLVAADDVDTVEALLHFYWRDGAPRASFRLVQDAAGGAPPALHHSLLDAASALRRTHLGANDNLLPSRPCREAALAPGAVQPNGCGSRPLHFAHSSAMVALLVEHRADVNATRLNGCTPLMDACRAGEAAVVRTLCESGANTNATADPNQRWRWALGNEEEQRVWGWSANPTGVDKAHRSVDDFVACSRALGEWGSRGGYITREEIFGAIVNEVDVPSEYVVAFH</sequence>
<dbReference type="PANTHER" id="PTHR24136">
    <property type="entry name" value="SOWAH (DROSOPHILA) HOMOLOG"/>
    <property type="match status" value="1"/>
</dbReference>
<dbReference type="KEGG" id="ehx:EMIHUDRAFT_213869"/>
<accession>A0A0D3ILG6</accession>
<keyword evidence="2" id="KW-0677">Repeat</keyword>
<evidence type="ECO:0008006" key="7">
    <source>
        <dbReference type="Google" id="ProtNLM"/>
    </source>
</evidence>
<dbReference type="SMART" id="SM00248">
    <property type="entry name" value="ANK"/>
    <property type="match status" value="2"/>
</dbReference>
<dbReference type="Proteomes" id="UP000013827">
    <property type="component" value="Unassembled WGS sequence"/>
</dbReference>
<dbReference type="GO" id="GO:0016567">
    <property type="term" value="P:protein ubiquitination"/>
    <property type="evidence" value="ECO:0007669"/>
    <property type="project" value="TreeGrafter"/>
</dbReference>
<name>A0A0D3ILG6_EMIH1</name>
<dbReference type="HOGENOM" id="CLU_753222_0_0_1"/>
<keyword evidence="3 4" id="KW-0040">ANK repeat</keyword>
<evidence type="ECO:0000313" key="5">
    <source>
        <dbReference type="EnsemblProtists" id="EOD12101"/>
    </source>
</evidence>
<protein>
    <recommendedName>
        <fullName evidence="7">F-box domain-containing protein</fullName>
    </recommendedName>
</protein>
<keyword evidence="6" id="KW-1185">Reference proteome</keyword>
<evidence type="ECO:0000313" key="6">
    <source>
        <dbReference type="Proteomes" id="UP000013827"/>
    </source>
</evidence>
<comment type="similarity">
    <text evidence="1">Belongs to the ankyrin SOCS box (ASB) family.</text>
</comment>
<dbReference type="PROSITE" id="PS50088">
    <property type="entry name" value="ANK_REPEAT"/>
    <property type="match status" value="1"/>
</dbReference>
<dbReference type="EnsemblProtists" id="EOD12101">
    <property type="protein sequence ID" value="EOD12101"/>
    <property type="gene ID" value="EMIHUDRAFT_213869"/>
</dbReference>
<evidence type="ECO:0000256" key="1">
    <source>
        <dbReference type="ARBA" id="ARBA00005949"/>
    </source>
</evidence>
<dbReference type="GeneID" id="17258332"/>
<dbReference type="PROSITE" id="PS50297">
    <property type="entry name" value="ANK_REP_REGION"/>
    <property type="match status" value="1"/>
</dbReference>
<proteinExistence type="inferred from homology"/>
<reference evidence="5" key="2">
    <citation type="submission" date="2024-10" db="UniProtKB">
        <authorList>
            <consortium name="EnsemblProtists"/>
        </authorList>
    </citation>
    <scope>IDENTIFICATION</scope>
</reference>
<feature type="repeat" description="ANK" evidence="4">
    <location>
        <begin position="258"/>
        <end position="290"/>
    </location>
</feature>
<evidence type="ECO:0000256" key="3">
    <source>
        <dbReference type="ARBA" id="ARBA00023043"/>
    </source>
</evidence>
<dbReference type="InterPro" id="IPR036770">
    <property type="entry name" value="Ankyrin_rpt-contain_sf"/>
</dbReference>
<dbReference type="PANTHER" id="PTHR24136:SF15">
    <property type="entry name" value="ANK_REP_REGION DOMAIN-CONTAINING PROTEIN"/>
    <property type="match status" value="1"/>
</dbReference>
<dbReference type="AlphaFoldDB" id="A0A0D3ILG6"/>
<dbReference type="Gene3D" id="1.25.40.20">
    <property type="entry name" value="Ankyrin repeat-containing domain"/>
    <property type="match status" value="1"/>
</dbReference>
<dbReference type="PaxDb" id="2903-EOD12101"/>
<dbReference type="GO" id="GO:0045732">
    <property type="term" value="P:positive regulation of protein catabolic process"/>
    <property type="evidence" value="ECO:0007669"/>
    <property type="project" value="TreeGrafter"/>
</dbReference>